<protein>
    <submittedName>
        <fullName evidence="1">Uncharacterized protein</fullName>
    </submittedName>
</protein>
<evidence type="ECO:0000313" key="1">
    <source>
        <dbReference type="EMBL" id="CAK9232383.1"/>
    </source>
</evidence>
<accession>A0ABP0UXD1</accession>
<dbReference type="Proteomes" id="UP001497512">
    <property type="component" value="Chromosome 7"/>
</dbReference>
<sequence>MAEAEARRNNMLKEKVVVLEYRINHLGIVGRAYYEASQIKLRRNRYLIRAARTKNMLLHSALVILQQKERIARKEASNLLGIRKQALALHHDFDEQRKKAIGKQLQLQSQITNTRSSEIECANLLDPNTPPLLRIRYLDEKLKAIYTRIKHDEVLEKHLENILVHMRQERTLYNFQLETLTNIIDLKNNHITQLGMVQFDSIKSRDHAKNELEEEGISLKTQRRMKKAIKEIKMVMEVDSMREMYQEHLLQEKKTMYLKEIREELKTTLSQLRNEAPIPNTHKRKSVIRLQEVNGLVEKTKERVRHLSTRQHRENSYPLILLLEGTKKLVDKIHQGSQNVESDKETHEKRVLDECEMKLVRLLEGISRKMNYLQKLELEEEIQRTSPS</sequence>
<keyword evidence="2" id="KW-1185">Reference proteome</keyword>
<proteinExistence type="predicted"/>
<reference evidence="1" key="1">
    <citation type="submission" date="2024-02" db="EMBL/GenBank/DDBJ databases">
        <authorList>
            <consortium name="ELIXIR-Norway"/>
            <consortium name="Elixir Norway"/>
        </authorList>
    </citation>
    <scope>NUCLEOTIDE SEQUENCE</scope>
</reference>
<dbReference type="EMBL" id="OZ019899">
    <property type="protein sequence ID" value="CAK9232383.1"/>
    <property type="molecule type" value="Genomic_DNA"/>
</dbReference>
<gene>
    <name evidence="1" type="ORF">CSSPTR1EN2_LOCUS21230</name>
</gene>
<organism evidence="1 2">
    <name type="scientific">Sphagnum troendelagicum</name>
    <dbReference type="NCBI Taxonomy" id="128251"/>
    <lineage>
        <taxon>Eukaryota</taxon>
        <taxon>Viridiplantae</taxon>
        <taxon>Streptophyta</taxon>
        <taxon>Embryophyta</taxon>
        <taxon>Bryophyta</taxon>
        <taxon>Sphagnophytina</taxon>
        <taxon>Sphagnopsida</taxon>
        <taxon>Sphagnales</taxon>
        <taxon>Sphagnaceae</taxon>
        <taxon>Sphagnum</taxon>
    </lineage>
</organism>
<name>A0ABP0UXD1_9BRYO</name>
<evidence type="ECO:0000313" key="2">
    <source>
        <dbReference type="Proteomes" id="UP001497512"/>
    </source>
</evidence>